<proteinExistence type="predicted"/>
<name>A0A166HAX9_9AGAM</name>
<dbReference type="EMBL" id="KV428013">
    <property type="protein sequence ID" value="KZT42519.1"/>
    <property type="molecule type" value="Genomic_DNA"/>
</dbReference>
<dbReference type="Pfam" id="PF21294">
    <property type="entry name" value="Polysacc_lyase_14"/>
    <property type="match status" value="1"/>
</dbReference>
<dbReference type="Gene3D" id="2.60.120.200">
    <property type="match status" value="1"/>
</dbReference>
<organism evidence="2 3">
    <name type="scientific">Sistotremastrum suecicum HHB10207 ss-3</name>
    <dbReference type="NCBI Taxonomy" id="1314776"/>
    <lineage>
        <taxon>Eukaryota</taxon>
        <taxon>Fungi</taxon>
        <taxon>Dikarya</taxon>
        <taxon>Basidiomycota</taxon>
        <taxon>Agaricomycotina</taxon>
        <taxon>Agaricomycetes</taxon>
        <taxon>Sistotremastrales</taxon>
        <taxon>Sistotremastraceae</taxon>
        <taxon>Sistotremastrum</taxon>
    </lineage>
</organism>
<keyword evidence="3" id="KW-1185">Reference proteome</keyword>
<dbReference type="InterPro" id="IPR048958">
    <property type="entry name" value="Polysacc_lyase_14"/>
</dbReference>
<dbReference type="OrthoDB" id="3337916at2759"/>
<dbReference type="AlphaFoldDB" id="A0A166HAX9"/>
<evidence type="ECO:0000259" key="1">
    <source>
        <dbReference type="Pfam" id="PF21294"/>
    </source>
</evidence>
<accession>A0A166HAX9</accession>
<evidence type="ECO:0000313" key="3">
    <source>
        <dbReference type="Proteomes" id="UP000076798"/>
    </source>
</evidence>
<protein>
    <recommendedName>
        <fullName evidence="1">Polysaccharide lyase 14 domain-containing protein</fullName>
    </recommendedName>
</protein>
<evidence type="ECO:0000313" key="2">
    <source>
        <dbReference type="EMBL" id="KZT42519.1"/>
    </source>
</evidence>
<gene>
    <name evidence="2" type="ORF">SISSUDRAFT_1015987</name>
</gene>
<sequence length="283" mass="30956">MSSSFKFPVPVSRGWATATSIADSSNIEFHELSDALGVHKISQGTSHRVVEAPEKDSTQAWEAFYPEGSINPSGVVKGGFGFYLDGPSSFSGDFQKAQHVVAAYSVLFQDEWEFNKGGKLPGIYGGHDNFAYGCTGGRQSDRCSCFNLRLMWRKSGVGELYAYLPDHPSNKENLEKVPPFSEQNPDYGFSVGRGAFKFRVGKWNQIVQRVKLNDVGSENGEIEIWVDGVSVVSVGGIVLRVDSQSCVHGIHFQTFFGGHTPDWASPRDQTAWFCDIAAGVVAP</sequence>
<feature type="domain" description="Polysaccharide lyase 14" evidence="1">
    <location>
        <begin position="55"/>
        <end position="276"/>
    </location>
</feature>
<reference evidence="2 3" key="1">
    <citation type="journal article" date="2016" name="Mol. Biol. Evol.">
        <title>Comparative Genomics of Early-Diverging Mushroom-Forming Fungi Provides Insights into the Origins of Lignocellulose Decay Capabilities.</title>
        <authorList>
            <person name="Nagy L.G."/>
            <person name="Riley R."/>
            <person name="Tritt A."/>
            <person name="Adam C."/>
            <person name="Daum C."/>
            <person name="Floudas D."/>
            <person name="Sun H."/>
            <person name="Yadav J.S."/>
            <person name="Pangilinan J."/>
            <person name="Larsson K.H."/>
            <person name="Matsuura K."/>
            <person name="Barry K."/>
            <person name="Labutti K."/>
            <person name="Kuo R."/>
            <person name="Ohm R.A."/>
            <person name="Bhattacharya S.S."/>
            <person name="Shirouzu T."/>
            <person name="Yoshinaga Y."/>
            <person name="Martin F.M."/>
            <person name="Grigoriev I.V."/>
            <person name="Hibbett D.S."/>
        </authorList>
    </citation>
    <scope>NUCLEOTIDE SEQUENCE [LARGE SCALE GENOMIC DNA]</scope>
    <source>
        <strain evidence="2 3">HHB10207 ss-3</strain>
    </source>
</reference>
<dbReference type="PANTHER" id="PTHR40124:SF1">
    <property type="entry name" value="DISAGGREGATASE RELATED REPEAT PROTEIN"/>
    <property type="match status" value="1"/>
</dbReference>
<dbReference type="PANTHER" id="PTHR40124">
    <property type="match status" value="1"/>
</dbReference>
<dbReference type="Proteomes" id="UP000076798">
    <property type="component" value="Unassembled WGS sequence"/>
</dbReference>
<dbReference type="STRING" id="1314776.A0A166HAX9"/>